<feature type="region of interest" description="Disordered" evidence="2">
    <location>
        <begin position="178"/>
        <end position="205"/>
    </location>
</feature>
<gene>
    <name evidence="3" type="ORF">OJF2_72630</name>
</gene>
<accession>A0A5B9WDR2</accession>
<keyword evidence="1" id="KW-0175">Coiled coil</keyword>
<proteinExistence type="predicted"/>
<sequence>MSEPSFSAPNPSPAAGPQAAPPSIHLSVEEYQRLRTLEQQLDEVRKAQQAAIEAKEAERLRALAEKGQVEEALTQQRKSWEQKHAEATARYSQLEQQVHAERKAAVIAESFEGRSFLGETAEQRAATALMVRRLLQDDFETARDASGALVVRERATGRSASEALRDRLDSPQFAIFFAPSSRGGAGTDGTRPPANPQSSQPGSLDAIVADWRSRQNQYQSFGLRPRG</sequence>
<dbReference type="Proteomes" id="UP000324233">
    <property type="component" value="Chromosome"/>
</dbReference>
<organism evidence="3 4">
    <name type="scientific">Aquisphaera giovannonii</name>
    <dbReference type="NCBI Taxonomy" id="406548"/>
    <lineage>
        <taxon>Bacteria</taxon>
        <taxon>Pseudomonadati</taxon>
        <taxon>Planctomycetota</taxon>
        <taxon>Planctomycetia</taxon>
        <taxon>Isosphaerales</taxon>
        <taxon>Isosphaeraceae</taxon>
        <taxon>Aquisphaera</taxon>
    </lineage>
</organism>
<keyword evidence="4" id="KW-1185">Reference proteome</keyword>
<evidence type="ECO:0000313" key="3">
    <source>
        <dbReference type="EMBL" id="QEH38657.1"/>
    </source>
</evidence>
<dbReference type="EMBL" id="CP042997">
    <property type="protein sequence ID" value="QEH38657.1"/>
    <property type="molecule type" value="Genomic_DNA"/>
</dbReference>
<evidence type="ECO:0000313" key="4">
    <source>
        <dbReference type="Proteomes" id="UP000324233"/>
    </source>
</evidence>
<feature type="compositionally biased region" description="Low complexity" evidence="2">
    <location>
        <begin position="1"/>
        <end position="23"/>
    </location>
</feature>
<name>A0A5B9WDR2_9BACT</name>
<reference evidence="3 4" key="1">
    <citation type="submission" date="2019-08" db="EMBL/GenBank/DDBJ databases">
        <title>Deep-cultivation of Planctomycetes and their phenomic and genomic characterization uncovers novel biology.</title>
        <authorList>
            <person name="Wiegand S."/>
            <person name="Jogler M."/>
            <person name="Boedeker C."/>
            <person name="Pinto D."/>
            <person name="Vollmers J."/>
            <person name="Rivas-Marin E."/>
            <person name="Kohn T."/>
            <person name="Peeters S.H."/>
            <person name="Heuer A."/>
            <person name="Rast P."/>
            <person name="Oberbeckmann S."/>
            <person name="Bunk B."/>
            <person name="Jeske O."/>
            <person name="Meyerdierks A."/>
            <person name="Storesund J.E."/>
            <person name="Kallscheuer N."/>
            <person name="Luecker S."/>
            <person name="Lage O.M."/>
            <person name="Pohl T."/>
            <person name="Merkel B.J."/>
            <person name="Hornburger P."/>
            <person name="Mueller R.-W."/>
            <person name="Bruemmer F."/>
            <person name="Labrenz M."/>
            <person name="Spormann A.M."/>
            <person name="Op den Camp H."/>
            <person name="Overmann J."/>
            <person name="Amann R."/>
            <person name="Jetten M.S.M."/>
            <person name="Mascher T."/>
            <person name="Medema M.H."/>
            <person name="Devos D.P."/>
            <person name="Kaster A.-K."/>
            <person name="Ovreas L."/>
            <person name="Rohde M."/>
            <person name="Galperin M.Y."/>
            <person name="Jogler C."/>
        </authorList>
    </citation>
    <scope>NUCLEOTIDE SEQUENCE [LARGE SCALE GENOMIC DNA]</scope>
    <source>
        <strain evidence="3 4">OJF2</strain>
    </source>
</reference>
<feature type="region of interest" description="Disordered" evidence="2">
    <location>
        <begin position="1"/>
        <end position="25"/>
    </location>
</feature>
<evidence type="ECO:0000256" key="1">
    <source>
        <dbReference type="SAM" id="Coils"/>
    </source>
</evidence>
<evidence type="ECO:0000256" key="2">
    <source>
        <dbReference type="SAM" id="MobiDB-lite"/>
    </source>
</evidence>
<feature type="coiled-coil region" evidence="1">
    <location>
        <begin position="27"/>
        <end position="104"/>
    </location>
</feature>
<dbReference type="RefSeq" id="WP_148598078.1">
    <property type="nucleotide sequence ID" value="NZ_CP042997.1"/>
</dbReference>
<dbReference type="AlphaFoldDB" id="A0A5B9WDR2"/>
<protein>
    <submittedName>
        <fullName evidence="3">Uncharacterized protein</fullName>
    </submittedName>
</protein>
<dbReference type="OrthoDB" id="272710at2"/>
<dbReference type="KEGG" id="agv:OJF2_72630"/>